<feature type="transmembrane region" description="Helical" evidence="1">
    <location>
        <begin position="111"/>
        <end position="128"/>
    </location>
</feature>
<evidence type="ECO:0000256" key="1">
    <source>
        <dbReference type="SAM" id="Phobius"/>
    </source>
</evidence>
<accession>A0A6B8W4D7</accession>
<feature type="domain" description="DUF5808" evidence="3">
    <location>
        <begin position="300"/>
        <end position="324"/>
    </location>
</feature>
<feature type="domain" description="DUF1648" evidence="2">
    <location>
        <begin position="118"/>
        <end position="164"/>
    </location>
</feature>
<feature type="transmembrane region" description="Helical" evidence="1">
    <location>
        <begin position="239"/>
        <end position="261"/>
    </location>
</feature>
<organism evidence="4 5">
    <name type="scientific">Corynebacterium occultum</name>
    <dbReference type="NCBI Taxonomy" id="2675219"/>
    <lineage>
        <taxon>Bacteria</taxon>
        <taxon>Bacillati</taxon>
        <taxon>Actinomycetota</taxon>
        <taxon>Actinomycetes</taxon>
        <taxon>Mycobacteriales</taxon>
        <taxon>Corynebacteriaceae</taxon>
        <taxon>Corynebacterium</taxon>
    </lineage>
</organism>
<evidence type="ECO:0000259" key="2">
    <source>
        <dbReference type="Pfam" id="PF07853"/>
    </source>
</evidence>
<dbReference type="InterPro" id="IPR043831">
    <property type="entry name" value="DUF5808"/>
</dbReference>
<reference evidence="4 5" key="1">
    <citation type="submission" date="2019-11" db="EMBL/GenBank/DDBJ databases">
        <title>Complete genome sequence of Corynebacterium kalinowskii 1959, a novel Corynebacterium species isolated from soil of a small paddock in Vilsendorf, Germany.</title>
        <authorList>
            <person name="Schaffert L."/>
            <person name="Ruwe M."/>
            <person name="Milse J."/>
            <person name="Hanuschka K."/>
            <person name="Ortseifen V."/>
            <person name="Droste J."/>
            <person name="Brandt D."/>
            <person name="Schlueter L."/>
            <person name="Kutter Y."/>
            <person name="Vinke S."/>
            <person name="Viehoefer P."/>
            <person name="Jacob L."/>
            <person name="Luebke N.-C."/>
            <person name="Schulte-Berndt E."/>
            <person name="Hain C."/>
            <person name="Linder M."/>
            <person name="Schmidt P."/>
            <person name="Wollenschlaeger L."/>
            <person name="Luttermann T."/>
            <person name="Thieme E."/>
            <person name="Hassa J."/>
            <person name="Haak M."/>
            <person name="Wittchen M."/>
            <person name="Mentz A."/>
            <person name="Persicke M."/>
            <person name="Busche T."/>
            <person name="Ruckert C."/>
        </authorList>
    </citation>
    <scope>NUCLEOTIDE SEQUENCE [LARGE SCALE GENOMIC DNA]</scope>
    <source>
        <strain evidence="4 5">2039</strain>
    </source>
</reference>
<evidence type="ECO:0000259" key="3">
    <source>
        <dbReference type="Pfam" id="PF19124"/>
    </source>
</evidence>
<dbReference type="Pfam" id="PF07853">
    <property type="entry name" value="DUF1648"/>
    <property type="match status" value="1"/>
</dbReference>
<sequence length="343" mass="37315">MILAAGTAVLLLVIAVFQSLTPLFDAPGHRGRAVGLGVLAALLALTGVLWPDMLLFAAALLALGSWGNDAWARTHQPFTGRGEVPVFAGVRVWRHGEGYWEATEAKLAWSGWLRILALFLGGSVYLLARWEEIPQRFATHFGSGLEADAWSEKSLFTVLMMPLVAGGIALLFLLIEVTLVATIRNVEDPEGVTRGGLAHQVNLAATVQGLRWLAAVLLLFFLGIQFTMTLPGWNEHLGVVTILGTLGVIGGSLLLVTYLVGASSKVQETLRKLEIPEGSAPDPQEDEKNFRWGVFYHNSEDPRVMVEKRHGLGMDFNYATWQAKAFMMMVALILLGSLALAFL</sequence>
<evidence type="ECO:0000313" key="5">
    <source>
        <dbReference type="Proteomes" id="UP000424462"/>
    </source>
</evidence>
<feature type="transmembrane region" description="Helical" evidence="1">
    <location>
        <begin position="325"/>
        <end position="342"/>
    </location>
</feature>
<dbReference type="Proteomes" id="UP000424462">
    <property type="component" value="Chromosome"/>
</dbReference>
<dbReference type="AlphaFoldDB" id="A0A6B8W4D7"/>
<keyword evidence="1" id="KW-1133">Transmembrane helix</keyword>
<proteinExistence type="predicted"/>
<keyword evidence="1" id="KW-0812">Transmembrane</keyword>
<dbReference type="EMBL" id="CP046455">
    <property type="protein sequence ID" value="QGU06797.1"/>
    <property type="molecule type" value="Genomic_DNA"/>
</dbReference>
<feature type="transmembrane region" description="Helical" evidence="1">
    <location>
        <begin position="34"/>
        <end position="63"/>
    </location>
</feature>
<protein>
    <recommendedName>
        <fullName evidence="6">DUF1648 domain-containing protein</fullName>
    </recommendedName>
</protein>
<feature type="transmembrane region" description="Helical" evidence="1">
    <location>
        <begin position="212"/>
        <end position="233"/>
    </location>
</feature>
<dbReference type="InterPro" id="IPR012867">
    <property type="entry name" value="DUF1648"/>
</dbReference>
<dbReference type="Pfam" id="PF19124">
    <property type="entry name" value="DUF5808"/>
    <property type="match status" value="1"/>
</dbReference>
<gene>
    <name evidence="4" type="ORF">COCCU_04245</name>
</gene>
<keyword evidence="5" id="KW-1185">Reference proteome</keyword>
<name>A0A6B8W4D7_9CORY</name>
<keyword evidence="1" id="KW-0472">Membrane</keyword>
<evidence type="ECO:0000313" key="4">
    <source>
        <dbReference type="EMBL" id="QGU06797.1"/>
    </source>
</evidence>
<evidence type="ECO:0008006" key="6">
    <source>
        <dbReference type="Google" id="ProtNLM"/>
    </source>
</evidence>
<feature type="transmembrane region" description="Helical" evidence="1">
    <location>
        <begin position="155"/>
        <end position="175"/>
    </location>
</feature>
<dbReference type="KEGG" id="cok:COCCU_04245"/>
<dbReference type="RefSeq" id="WP_231598916.1">
    <property type="nucleotide sequence ID" value="NZ_CP046455.1"/>
</dbReference>